<dbReference type="Gene3D" id="3.30.420.10">
    <property type="entry name" value="Ribonuclease H-like superfamily/Ribonuclease H"/>
    <property type="match status" value="1"/>
</dbReference>
<dbReference type="OrthoDB" id="6432034at2759"/>
<keyword evidence="3" id="KW-1185">Reference proteome</keyword>
<dbReference type="InterPro" id="IPR036397">
    <property type="entry name" value="RNaseH_sf"/>
</dbReference>
<sequence>MVYGASLMSRKQVRKHDFLSRKQVCRNVEYVHDRDIGTEILESDLAPSDFELFGPLKKNPAGPHFRTDVEFQEAFIKWLRDLDSDFFYAGFDRLVYRCHKCFKNHDDYVQK</sequence>
<comment type="caution">
    <text evidence="2">The sequence shown here is derived from an EMBL/GenBank/DDBJ whole genome shotgun (WGS) entry which is preliminary data.</text>
</comment>
<organism evidence="2 3">
    <name type="scientific">Araneus ventricosus</name>
    <name type="common">Orbweaver spider</name>
    <name type="synonym">Epeira ventricosa</name>
    <dbReference type="NCBI Taxonomy" id="182803"/>
    <lineage>
        <taxon>Eukaryota</taxon>
        <taxon>Metazoa</taxon>
        <taxon>Ecdysozoa</taxon>
        <taxon>Arthropoda</taxon>
        <taxon>Chelicerata</taxon>
        <taxon>Arachnida</taxon>
        <taxon>Araneae</taxon>
        <taxon>Araneomorphae</taxon>
        <taxon>Entelegynae</taxon>
        <taxon>Araneoidea</taxon>
        <taxon>Araneidae</taxon>
        <taxon>Araneus</taxon>
    </lineage>
</organism>
<evidence type="ECO:0000313" key="3">
    <source>
        <dbReference type="Proteomes" id="UP000499080"/>
    </source>
</evidence>
<dbReference type="EMBL" id="BGPR01122791">
    <property type="protein sequence ID" value="GBN25162.1"/>
    <property type="molecule type" value="Genomic_DNA"/>
</dbReference>
<proteinExistence type="predicted"/>
<accession>A0A4Y2MFE2</accession>
<gene>
    <name evidence="2" type="ORF">AVEN_171012_1</name>
    <name evidence="1" type="ORF">AVEN_49505_1</name>
</gene>
<dbReference type="EMBL" id="BGPR01122799">
    <property type="protein sequence ID" value="GBN25182.1"/>
    <property type="molecule type" value="Genomic_DNA"/>
</dbReference>
<protein>
    <submittedName>
        <fullName evidence="2">Uncharacterized protein</fullName>
    </submittedName>
</protein>
<dbReference type="Proteomes" id="UP000499080">
    <property type="component" value="Unassembled WGS sequence"/>
</dbReference>
<dbReference type="GO" id="GO:0003676">
    <property type="term" value="F:nucleic acid binding"/>
    <property type="evidence" value="ECO:0007669"/>
    <property type="project" value="InterPro"/>
</dbReference>
<evidence type="ECO:0000313" key="2">
    <source>
        <dbReference type="EMBL" id="GBN25182.1"/>
    </source>
</evidence>
<reference evidence="2 3" key="1">
    <citation type="journal article" date="2019" name="Sci. Rep.">
        <title>Orb-weaving spider Araneus ventricosus genome elucidates the spidroin gene catalogue.</title>
        <authorList>
            <person name="Kono N."/>
            <person name="Nakamura H."/>
            <person name="Ohtoshi R."/>
            <person name="Moran D.A.P."/>
            <person name="Shinohara A."/>
            <person name="Yoshida Y."/>
            <person name="Fujiwara M."/>
            <person name="Mori M."/>
            <person name="Tomita M."/>
            <person name="Arakawa K."/>
        </authorList>
    </citation>
    <scope>NUCLEOTIDE SEQUENCE [LARGE SCALE GENOMIC DNA]</scope>
</reference>
<name>A0A4Y2MFE2_ARAVE</name>
<dbReference type="AlphaFoldDB" id="A0A4Y2MFE2"/>
<evidence type="ECO:0000313" key="1">
    <source>
        <dbReference type="EMBL" id="GBN25162.1"/>
    </source>
</evidence>